<comment type="subcellular location">
    <subcellularLocation>
        <location evidence="1">Nucleus</location>
    </subcellularLocation>
</comment>
<sequence length="217" mass="25662">LPCSVYYDKIGEEHNASKEEASDPQVLDLSIKVENWRFECSRCKRKFSSSRLLREHFVSEHKLPEPHRCDECKAFFAHIWSDDEVKKYQCPSCTKSFIGKQGLKIHVDAIHLQKRHICNICGKSFAYKSAMLTHVNGVHKNDYRNRHFQNVHEENKQHACTLCSRQFFRKVDFIRHMHHLFIHFGLVVKITRVCPDCFKLANTDHFRVDSESRHRLP</sequence>
<keyword evidence="4 7" id="KW-0863">Zinc-finger</keyword>
<reference evidence="9" key="1">
    <citation type="submission" date="2017-02" db="UniProtKB">
        <authorList>
            <consortium name="WormBaseParasite"/>
        </authorList>
    </citation>
    <scope>IDENTIFICATION</scope>
</reference>
<evidence type="ECO:0000256" key="5">
    <source>
        <dbReference type="ARBA" id="ARBA00022833"/>
    </source>
</evidence>
<dbReference type="PROSITE" id="PS50157">
    <property type="entry name" value="ZINC_FINGER_C2H2_2"/>
    <property type="match status" value="4"/>
</dbReference>
<proteinExistence type="predicted"/>
<evidence type="ECO:0000313" key="9">
    <source>
        <dbReference type="WBParaSite" id="HNAJ_0000447001-mRNA-1"/>
    </source>
</evidence>
<dbReference type="GO" id="GO:0000978">
    <property type="term" value="F:RNA polymerase II cis-regulatory region sequence-specific DNA binding"/>
    <property type="evidence" value="ECO:0007669"/>
    <property type="project" value="TreeGrafter"/>
</dbReference>
<dbReference type="AlphaFoldDB" id="A0A0R3TBN1"/>
<feature type="domain" description="C2H2-type" evidence="8">
    <location>
        <begin position="88"/>
        <end position="116"/>
    </location>
</feature>
<dbReference type="GO" id="GO:0000981">
    <property type="term" value="F:DNA-binding transcription factor activity, RNA polymerase II-specific"/>
    <property type="evidence" value="ECO:0007669"/>
    <property type="project" value="TreeGrafter"/>
</dbReference>
<feature type="domain" description="C2H2-type" evidence="8">
    <location>
        <begin position="158"/>
        <end position="185"/>
    </location>
</feature>
<dbReference type="SMART" id="SM00355">
    <property type="entry name" value="ZnF_C2H2"/>
    <property type="match status" value="4"/>
</dbReference>
<keyword evidence="5" id="KW-0862">Zinc</keyword>
<dbReference type="InterPro" id="IPR036236">
    <property type="entry name" value="Znf_C2H2_sf"/>
</dbReference>
<evidence type="ECO:0000256" key="2">
    <source>
        <dbReference type="ARBA" id="ARBA00022723"/>
    </source>
</evidence>
<evidence type="ECO:0000256" key="4">
    <source>
        <dbReference type="ARBA" id="ARBA00022771"/>
    </source>
</evidence>
<dbReference type="Pfam" id="PF13913">
    <property type="entry name" value="zf-C2HC_2"/>
    <property type="match status" value="1"/>
</dbReference>
<protein>
    <submittedName>
        <fullName evidence="9">C2H2-type domain-containing protein</fullName>
    </submittedName>
</protein>
<dbReference type="PROSITE" id="PS00028">
    <property type="entry name" value="ZINC_FINGER_C2H2_1"/>
    <property type="match status" value="3"/>
</dbReference>
<dbReference type="GO" id="GO:0008270">
    <property type="term" value="F:zinc ion binding"/>
    <property type="evidence" value="ECO:0007669"/>
    <property type="project" value="UniProtKB-KW"/>
</dbReference>
<dbReference type="STRING" id="102285.A0A0R3TBN1"/>
<keyword evidence="6" id="KW-0539">Nucleus</keyword>
<evidence type="ECO:0000256" key="1">
    <source>
        <dbReference type="ARBA" id="ARBA00004123"/>
    </source>
</evidence>
<dbReference type="SUPFAM" id="SSF57667">
    <property type="entry name" value="beta-beta-alpha zinc fingers"/>
    <property type="match status" value="2"/>
</dbReference>
<dbReference type="InterPro" id="IPR013087">
    <property type="entry name" value="Znf_C2H2_type"/>
</dbReference>
<feature type="domain" description="C2H2-type" evidence="8">
    <location>
        <begin position="38"/>
        <end position="66"/>
    </location>
</feature>
<accession>A0A0R3TBN1</accession>
<keyword evidence="2" id="KW-0479">Metal-binding</keyword>
<name>A0A0R3TBN1_RODNA</name>
<dbReference type="InterPro" id="IPR050527">
    <property type="entry name" value="Snail/Krueppel_Znf"/>
</dbReference>
<dbReference type="Pfam" id="PF00096">
    <property type="entry name" value="zf-C2H2"/>
    <property type="match status" value="2"/>
</dbReference>
<evidence type="ECO:0000256" key="7">
    <source>
        <dbReference type="PROSITE-ProRule" id="PRU00042"/>
    </source>
</evidence>
<dbReference type="WBParaSite" id="HNAJ_0000447001-mRNA-1">
    <property type="protein sequence ID" value="HNAJ_0000447001-mRNA-1"/>
    <property type="gene ID" value="HNAJ_0000447001"/>
</dbReference>
<dbReference type="GO" id="GO:0005634">
    <property type="term" value="C:nucleus"/>
    <property type="evidence" value="ECO:0007669"/>
    <property type="project" value="UniProtKB-SubCell"/>
</dbReference>
<organism evidence="9">
    <name type="scientific">Rodentolepis nana</name>
    <name type="common">Dwarf tapeworm</name>
    <name type="synonym">Hymenolepis nana</name>
    <dbReference type="NCBI Taxonomy" id="102285"/>
    <lineage>
        <taxon>Eukaryota</taxon>
        <taxon>Metazoa</taxon>
        <taxon>Spiralia</taxon>
        <taxon>Lophotrochozoa</taxon>
        <taxon>Platyhelminthes</taxon>
        <taxon>Cestoda</taxon>
        <taxon>Eucestoda</taxon>
        <taxon>Cyclophyllidea</taxon>
        <taxon>Hymenolepididae</taxon>
        <taxon>Rodentolepis</taxon>
    </lineage>
</organism>
<dbReference type="Gene3D" id="3.30.160.60">
    <property type="entry name" value="Classic Zinc Finger"/>
    <property type="match status" value="3"/>
</dbReference>
<evidence type="ECO:0000259" key="8">
    <source>
        <dbReference type="PROSITE" id="PS50157"/>
    </source>
</evidence>
<dbReference type="PANTHER" id="PTHR24388">
    <property type="entry name" value="ZINC FINGER PROTEIN"/>
    <property type="match status" value="1"/>
</dbReference>
<dbReference type="PANTHER" id="PTHR24388:SF54">
    <property type="entry name" value="PROTEIN ESCARGOT"/>
    <property type="match status" value="1"/>
</dbReference>
<evidence type="ECO:0000256" key="6">
    <source>
        <dbReference type="ARBA" id="ARBA00023242"/>
    </source>
</evidence>
<feature type="domain" description="C2H2-type" evidence="8">
    <location>
        <begin position="116"/>
        <end position="144"/>
    </location>
</feature>
<evidence type="ECO:0000256" key="3">
    <source>
        <dbReference type="ARBA" id="ARBA00022737"/>
    </source>
</evidence>
<keyword evidence="3" id="KW-0677">Repeat</keyword>